<protein>
    <submittedName>
        <fullName evidence="3">Uncharacterized protein</fullName>
    </submittedName>
</protein>
<evidence type="ECO:0000256" key="1">
    <source>
        <dbReference type="SAM" id="MobiDB-lite"/>
    </source>
</evidence>
<comment type="caution">
    <text evidence="3">The sequence shown here is derived from an EMBL/GenBank/DDBJ whole genome shotgun (WGS) entry which is preliminary data.</text>
</comment>
<evidence type="ECO:0000256" key="2">
    <source>
        <dbReference type="SAM" id="Phobius"/>
    </source>
</evidence>
<evidence type="ECO:0000313" key="3">
    <source>
        <dbReference type="EMBL" id="GGE13244.1"/>
    </source>
</evidence>
<evidence type="ECO:0000313" key="4">
    <source>
        <dbReference type="Proteomes" id="UP000635071"/>
    </source>
</evidence>
<keyword evidence="2" id="KW-0812">Transmembrane</keyword>
<proteinExistence type="predicted"/>
<name>A0A916ZTF9_9SPHN</name>
<organism evidence="3 4">
    <name type="scientific">Sandarakinorhabdus glacialis</name>
    <dbReference type="NCBI Taxonomy" id="1614636"/>
    <lineage>
        <taxon>Bacteria</taxon>
        <taxon>Pseudomonadati</taxon>
        <taxon>Pseudomonadota</taxon>
        <taxon>Alphaproteobacteria</taxon>
        <taxon>Sphingomonadales</taxon>
        <taxon>Sphingosinicellaceae</taxon>
        <taxon>Sandarakinorhabdus</taxon>
    </lineage>
</organism>
<keyword evidence="2" id="KW-0472">Membrane</keyword>
<dbReference type="RefSeq" id="WP_188762769.1">
    <property type="nucleotide sequence ID" value="NZ_BMJM01000006.1"/>
</dbReference>
<keyword evidence="2" id="KW-1133">Transmembrane helix</keyword>
<dbReference type="Proteomes" id="UP000635071">
    <property type="component" value="Unassembled WGS sequence"/>
</dbReference>
<feature type="region of interest" description="Disordered" evidence="1">
    <location>
        <begin position="47"/>
        <end position="68"/>
    </location>
</feature>
<reference evidence="3" key="2">
    <citation type="submission" date="2020-09" db="EMBL/GenBank/DDBJ databases">
        <authorList>
            <person name="Sun Q."/>
            <person name="Zhou Y."/>
        </authorList>
    </citation>
    <scope>NUCLEOTIDE SEQUENCE</scope>
    <source>
        <strain evidence="3">CGMCC 1.15519</strain>
    </source>
</reference>
<feature type="compositionally biased region" description="Polar residues" evidence="1">
    <location>
        <begin position="50"/>
        <end position="68"/>
    </location>
</feature>
<feature type="transmembrane region" description="Helical" evidence="2">
    <location>
        <begin position="24"/>
        <end position="43"/>
    </location>
</feature>
<sequence length="68" mass="7014">MAEDPEVLTTTEARGGTGNNVVRYVLFISVLLAIGAMVWTFVLSPKGEQQGATSTGPVDGATTTGNSQ</sequence>
<reference evidence="3" key="1">
    <citation type="journal article" date="2014" name="Int. J. Syst. Evol. Microbiol.">
        <title>Complete genome sequence of Corynebacterium casei LMG S-19264T (=DSM 44701T), isolated from a smear-ripened cheese.</title>
        <authorList>
            <consortium name="US DOE Joint Genome Institute (JGI-PGF)"/>
            <person name="Walter F."/>
            <person name="Albersmeier A."/>
            <person name="Kalinowski J."/>
            <person name="Ruckert C."/>
        </authorList>
    </citation>
    <scope>NUCLEOTIDE SEQUENCE</scope>
    <source>
        <strain evidence="3">CGMCC 1.15519</strain>
    </source>
</reference>
<dbReference type="AlphaFoldDB" id="A0A916ZTF9"/>
<keyword evidence="4" id="KW-1185">Reference proteome</keyword>
<gene>
    <name evidence="3" type="ORF">GCM10011529_19520</name>
</gene>
<dbReference type="EMBL" id="BMJM01000006">
    <property type="protein sequence ID" value="GGE13244.1"/>
    <property type="molecule type" value="Genomic_DNA"/>
</dbReference>
<accession>A0A916ZTF9</accession>